<sequence>MKKKKKKNSNIPTREAVVEEVKRQLWLALPLSFVAFLQYSLHTISIMFVGHLGTLPLSGASMATSFASVTGFTLLTGLAGALDTFCGQSNGAGQYKMLGIHLQRSMLVVSLVSVLVSLIWFNTEPILIVMRQDKAIANQAGNYSRCLIPSLFAHGLLQCIMRFLHTQSIVFPMLITSALAALLHILLCWILVFKTPLGTIGAAISNSICYSLNLLFISLYLKYSCSCKHSWTGFSKNSLQLKGLFSFLKLAVPSALMLCLKVWTFELIVLLSGLLPNPALETSVLSICLNTFTLAWMIPFGFSAAVSTRVSNELGGGNPEAARVAVGVVLWMVSIEGVLLGSSMIVLRKVWSRIYSNDKQVMRDVAGATPILAVSCFLDGIQSALSGIASGCGWQQIGAYINLASFYLAGVPCSVLLAFLAHMNAKGLWLGIISAFLVQITFYTIITIRTNWEQQARIAQTRVLQPGPQPEPIPMSPKTESQV</sequence>
<gene>
    <name evidence="8" type="ORF">PIB30_056132</name>
</gene>
<protein>
    <recommendedName>
        <fullName evidence="6">Protein DETOXIFICATION</fullName>
    </recommendedName>
    <alternativeName>
        <fullName evidence="6">Multidrug and toxic compound extrusion protein</fullName>
    </alternativeName>
</protein>
<feature type="region of interest" description="Disordered" evidence="7">
    <location>
        <begin position="463"/>
        <end position="483"/>
    </location>
</feature>
<feature type="transmembrane region" description="Helical" evidence="6">
    <location>
        <begin position="400"/>
        <end position="421"/>
    </location>
</feature>
<dbReference type="PANTHER" id="PTHR11206">
    <property type="entry name" value="MULTIDRUG RESISTANCE PROTEIN"/>
    <property type="match status" value="1"/>
</dbReference>
<evidence type="ECO:0000313" key="8">
    <source>
        <dbReference type="EMBL" id="MED6136438.1"/>
    </source>
</evidence>
<evidence type="ECO:0000256" key="6">
    <source>
        <dbReference type="RuleBase" id="RU004914"/>
    </source>
</evidence>
<dbReference type="CDD" id="cd13132">
    <property type="entry name" value="MATE_eukaryotic"/>
    <property type="match status" value="1"/>
</dbReference>
<accession>A0ABU6SKI1</accession>
<evidence type="ECO:0000256" key="4">
    <source>
        <dbReference type="ARBA" id="ARBA00022989"/>
    </source>
</evidence>
<comment type="subcellular location">
    <subcellularLocation>
        <location evidence="1">Membrane</location>
        <topology evidence="1">Multi-pass membrane protein</topology>
    </subcellularLocation>
</comment>
<comment type="similarity">
    <text evidence="2 6">Belongs to the multi antimicrobial extrusion (MATE) (TC 2.A.66.1) family.</text>
</comment>
<dbReference type="InterPro" id="IPR002528">
    <property type="entry name" value="MATE_fam"/>
</dbReference>
<dbReference type="InterPro" id="IPR045069">
    <property type="entry name" value="MATE_euk"/>
</dbReference>
<proteinExistence type="inferred from homology"/>
<evidence type="ECO:0000256" key="7">
    <source>
        <dbReference type="SAM" id="MobiDB-lite"/>
    </source>
</evidence>
<organism evidence="8 9">
    <name type="scientific">Stylosanthes scabra</name>
    <dbReference type="NCBI Taxonomy" id="79078"/>
    <lineage>
        <taxon>Eukaryota</taxon>
        <taxon>Viridiplantae</taxon>
        <taxon>Streptophyta</taxon>
        <taxon>Embryophyta</taxon>
        <taxon>Tracheophyta</taxon>
        <taxon>Spermatophyta</taxon>
        <taxon>Magnoliopsida</taxon>
        <taxon>eudicotyledons</taxon>
        <taxon>Gunneridae</taxon>
        <taxon>Pentapetalae</taxon>
        <taxon>rosids</taxon>
        <taxon>fabids</taxon>
        <taxon>Fabales</taxon>
        <taxon>Fabaceae</taxon>
        <taxon>Papilionoideae</taxon>
        <taxon>50 kb inversion clade</taxon>
        <taxon>dalbergioids sensu lato</taxon>
        <taxon>Dalbergieae</taxon>
        <taxon>Pterocarpus clade</taxon>
        <taxon>Stylosanthes</taxon>
    </lineage>
</organism>
<feature type="transmembrane region" description="Helical" evidence="6">
    <location>
        <begin position="106"/>
        <end position="122"/>
    </location>
</feature>
<keyword evidence="9" id="KW-1185">Reference proteome</keyword>
<dbReference type="EMBL" id="JASCZI010060860">
    <property type="protein sequence ID" value="MED6136438.1"/>
    <property type="molecule type" value="Genomic_DNA"/>
</dbReference>
<evidence type="ECO:0000256" key="3">
    <source>
        <dbReference type="ARBA" id="ARBA00022692"/>
    </source>
</evidence>
<evidence type="ECO:0000256" key="1">
    <source>
        <dbReference type="ARBA" id="ARBA00004141"/>
    </source>
</evidence>
<reference evidence="8 9" key="1">
    <citation type="journal article" date="2023" name="Plants (Basel)">
        <title>Bridging the Gap: Combining Genomics and Transcriptomics Approaches to Understand Stylosanthes scabra, an Orphan Legume from the Brazilian Caatinga.</title>
        <authorList>
            <person name="Ferreira-Neto J.R.C."/>
            <person name="da Silva M.D."/>
            <person name="Binneck E."/>
            <person name="de Melo N.F."/>
            <person name="da Silva R.H."/>
            <person name="de Melo A.L.T.M."/>
            <person name="Pandolfi V."/>
            <person name="Bustamante F.O."/>
            <person name="Brasileiro-Vidal A.C."/>
            <person name="Benko-Iseppon A.M."/>
        </authorList>
    </citation>
    <scope>NUCLEOTIDE SEQUENCE [LARGE SCALE GENOMIC DNA]</scope>
    <source>
        <tissue evidence="8">Leaves</tissue>
    </source>
</reference>
<evidence type="ECO:0000256" key="2">
    <source>
        <dbReference type="ARBA" id="ARBA00010199"/>
    </source>
</evidence>
<comment type="caution">
    <text evidence="6">Lacks conserved residue(s) required for the propagation of feature annotation.</text>
</comment>
<feature type="transmembrane region" description="Helical" evidence="6">
    <location>
        <begin position="199"/>
        <end position="223"/>
    </location>
</feature>
<keyword evidence="5 6" id="KW-0472">Membrane</keyword>
<comment type="caution">
    <text evidence="8">The sequence shown here is derived from an EMBL/GenBank/DDBJ whole genome shotgun (WGS) entry which is preliminary data.</text>
</comment>
<evidence type="ECO:0000256" key="5">
    <source>
        <dbReference type="ARBA" id="ARBA00023136"/>
    </source>
</evidence>
<feature type="transmembrane region" description="Helical" evidence="6">
    <location>
        <begin position="324"/>
        <end position="347"/>
    </location>
</feature>
<name>A0ABU6SKI1_9FABA</name>
<dbReference type="Pfam" id="PF01554">
    <property type="entry name" value="MatE"/>
    <property type="match status" value="2"/>
</dbReference>
<dbReference type="NCBIfam" id="TIGR00797">
    <property type="entry name" value="matE"/>
    <property type="match status" value="1"/>
</dbReference>
<keyword evidence="4 6" id="KW-1133">Transmembrane helix</keyword>
<feature type="transmembrane region" description="Helical" evidence="6">
    <location>
        <begin position="25"/>
        <end position="50"/>
    </location>
</feature>
<dbReference type="Proteomes" id="UP001341840">
    <property type="component" value="Unassembled WGS sequence"/>
</dbReference>
<feature type="transmembrane region" description="Helical" evidence="6">
    <location>
        <begin position="62"/>
        <end position="85"/>
    </location>
</feature>
<feature type="transmembrane region" description="Helical" evidence="6">
    <location>
        <begin position="283"/>
        <end position="303"/>
    </location>
</feature>
<evidence type="ECO:0000313" key="9">
    <source>
        <dbReference type="Proteomes" id="UP001341840"/>
    </source>
</evidence>
<feature type="transmembrane region" description="Helical" evidence="6">
    <location>
        <begin position="427"/>
        <end position="448"/>
    </location>
</feature>
<keyword evidence="3 6" id="KW-0812">Transmembrane</keyword>
<feature type="transmembrane region" description="Helical" evidence="6">
    <location>
        <begin position="171"/>
        <end position="193"/>
    </location>
</feature>